<dbReference type="SUPFAM" id="SSF47781">
    <property type="entry name" value="RuvA domain 2-like"/>
    <property type="match status" value="1"/>
</dbReference>
<evidence type="ECO:0000256" key="3">
    <source>
        <dbReference type="ARBA" id="ARBA00022705"/>
    </source>
</evidence>
<dbReference type="KEGG" id="sof:NCTC11214_03224"/>
<dbReference type="Pfam" id="PF14520">
    <property type="entry name" value="HHH_5"/>
    <property type="match status" value="1"/>
</dbReference>
<keyword evidence="7" id="KW-0460">Magnesium</keyword>
<evidence type="ECO:0000256" key="5">
    <source>
        <dbReference type="ARBA" id="ARBA00022763"/>
    </source>
</evidence>
<dbReference type="Gene3D" id="6.20.10.30">
    <property type="match status" value="1"/>
</dbReference>
<accession>A0A447KU14</accession>
<dbReference type="Gene3D" id="1.10.150.20">
    <property type="entry name" value="5' to 3' exonuclease, C-terminal subdomain"/>
    <property type="match status" value="2"/>
</dbReference>
<dbReference type="EMBL" id="LR134117">
    <property type="protein sequence ID" value="VDZ59883.1"/>
    <property type="molecule type" value="Genomic_DNA"/>
</dbReference>
<evidence type="ECO:0000256" key="1">
    <source>
        <dbReference type="ARBA" id="ARBA00004067"/>
    </source>
</evidence>
<keyword evidence="3" id="KW-0235">DNA replication</keyword>
<gene>
    <name evidence="11" type="primary">ligA_2</name>
    <name evidence="11" type="ORF">NCTC11214_03224</name>
</gene>
<dbReference type="NCBIfam" id="NF005932">
    <property type="entry name" value="PRK07956.1"/>
    <property type="match status" value="1"/>
</dbReference>
<evidence type="ECO:0000313" key="11">
    <source>
        <dbReference type="EMBL" id="VDZ59883.1"/>
    </source>
</evidence>
<keyword evidence="4" id="KW-0479">Metal-binding</keyword>
<evidence type="ECO:0000256" key="6">
    <source>
        <dbReference type="ARBA" id="ARBA00022833"/>
    </source>
</evidence>
<keyword evidence="5" id="KW-0227">DNA damage</keyword>
<dbReference type="GO" id="GO:0046872">
    <property type="term" value="F:metal ion binding"/>
    <property type="evidence" value="ECO:0007669"/>
    <property type="project" value="UniProtKB-KW"/>
</dbReference>
<comment type="function">
    <text evidence="1">DNA ligase that catalyzes the formation of phosphodiester linkages between 5'-phosphoryl and 3'-hydroxyl groups in double-stranded DNA using NAD as a coenzyme and as the energy source for the reaction. It is essential for DNA replication and repair of damaged DNA.</text>
</comment>
<proteinExistence type="predicted"/>
<dbReference type="PROSITE" id="PS50172">
    <property type="entry name" value="BRCT"/>
    <property type="match status" value="1"/>
</dbReference>
<dbReference type="SMART" id="SM00292">
    <property type="entry name" value="BRCT"/>
    <property type="match status" value="1"/>
</dbReference>
<evidence type="ECO:0000256" key="9">
    <source>
        <dbReference type="ARBA" id="ARBA00023204"/>
    </source>
</evidence>
<protein>
    <submittedName>
        <fullName evidence="11">DNA ligase</fullName>
        <ecNumber evidence="11">6.5.1.2</ecNumber>
    </submittedName>
</protein>
<dbReference type="InterPro" id="IPR001357">
    <property type="entry name" value="BRCT_dom"/>
</dbReference>
<organism evidence="11 12">
    <name type="scientific">Serratia odorifera</name>
    <dbReference type="NCBI Taxonomy" id="618"/>
    <lineage>
        <taxon>Bacteria</taxon>
        <taxon>Pseudomonadati</taxon>
        <taxon>Pseudomonadota</taxon>
        <taxon>Gammaproteobacteria</taxon>
        <taxon>Enterobacterales</taxon>
        <taxon>Yersiniaceae</taxon>
        <taxon>Serratia</taxon>
    </lineage>
</organism>
<dbReference type="FunFam" id="3.40.50.10190:FF:000004">
    <property type="entry name" value="DNA ligase"/>
    <property type="match status" value="1"/>
</dbReference>
<dbReference type="InterPro" id="IPR036420">
    <property type="entry name" value="BRCT_dom_sf"/>
</dbReference>
<dbReference type="SMART" id="SM00278">
    <property type="entry name" value="HhH1"/>
    <property type="match status" value="4"/>
</dbReference>
<keyword evidence="9" id="KW-0234">DNA repair</keyword>
<dbReference type="AlphaFoldDB" id="A0A447KU14"/>
<feature type="domain" description="BRCT" evidence="10">
    <location>
        <begin position="221"/>
        <end position="299"/>
    </location>
</feature>
<dbReference type="GO" id="GO:0003911">
    <property type="term" value="F:DNA ligase (NAD+) activity"/>
    <property type="evidence" value="ECO:0007669"/>
    <property type="project" value="UniProtKB-EC"/>
</dbReference>
<dbReference type="InterPro" id="IPR004149">
    <property type="entry name" value="Znf_DNAligase_C4"/>
</dbReference>
<dbReference type="GO" id="GO:0003677">
    <property type="term" value="F:DNA binding"/>
    <property type="evidence" value="ECO:0007669"/>
    <property type="project" value="InterPro"/>
</dbReference>
<dbReference type="SUPFAM" id="SSF52113">
    <property type="entry name" value="BRCT domain"/>
    <property type="match status" value="1"/>
</dbReference>
<dbReference type="CDD" id="cd17748">
    <property type="entry name" value="BRCT_DNA_ligase_like"/>
    <property type="match status" value="1"/>
</dbReference>
<dbReference type="FunFam" id="6.20.10.30:FF:000001">
    <property type="entry name" value="DNA ligase"/>
    <property type="match status" value="1"/>
</dbReference>
<dbReference type="Pfam" id="PF12826">
    <property type="entry name" value="HHH_2"/>
    <property type="match status" value="1"/>
</dbReference>
<dbReference type="FunFam" id="1.10.150.20:FF:000007">
    <property type="entry name" value="DNA ligase"/>
    <property type="match status" value="1"/>
</dbReference>
<dbReference type="InterPro" id="IPR003583">
    <property type="entry name" value="Hlx-hairpin-Hlx_DNA-bd_motif"/>
</dbReference>
<evidence type="ECO:0000256" key="2">
    <source>
        <dbReference type="ARBA" id="ARBA00022598"/>
    </source>
</evidence>
<evidence type="ECO:0000313" key="12">
    <source>
        <dbReference type="Proteomes" id="UP000281391"/>
    </source>
</evidence>
<dbReference type="Gene3D" id="3.40.50.10190">
    <property type="entry name" value="BRCT domain"/>
    <property type="match status" value="1"/>
</dbReference>
<sequence>MIVRRAGDVIPQVVGVVEDRRPPDAREVVFPQHCPVCGSDVERVEGEAVARCTGGLICGAQRKEALKHFVSRRAMDVDGMGDKIIEQLVEKEYVKNPAGLFRLTAGMLTGLDRMGPKSAQNLASALEKAKQTTFARFLYALGIREVGESTAANLAAHFGSLDKLRAADVEALKQVPDVGEVVAKHVVNFFAEALNQQVIDELVSDDIGIHWPAPVVVAVEEIDSPFAGKTVVLTGSLSQLSRDEAKDRLTALGAKVSGSVSKKTDLVIAGEAAGSKLVKAQELGIAVIDEAEMIRLLGQ</sequence>
<dbReference type="FunFam" id="1.10.150.20:FF:000006">
    <property type="entry name" value="DNA ligase"/>
    <property type="match status" value="1"/>
</dbReference>
<dbReference type="EC" id="6.5.1.2" evidence="11"/>
<keyword evidence="2 11" id="KW-0436">Ligase</keyword>
<dbReference type="InterPro" id="IPR010994">
    <property type="entry name" value="RuvA_2-like"/>
</dbReference>
<name>A0A447KU14_SEROD</name>
<evidence type="ECO:0000256" key="4">
    <source>
        <dbReference type="ARBA" id="ARBA00022723"/>
    </source>
</evidence>
<dbReference type="InterPro" id="IPR041663">
    <property type="entry name" value="DisA/LigA_HHH"/>
</dbReference>
<evidence type="ECO:0000256" key="8">
    <source>
        <dbReference type="ARBA" id="ARBA00023027"/>
    </source>
</evidence>
<dbReference type="GO" id="GO:0006260">
    <property type="term" value="P:DNA replication"/>
    <property type="evidence" value="ECO:0007669"/>
    <property type="project" value="UniProtKB-KW"/>
</dbReference>
<evidence type="ECO:0000256" key="7">
    <source>
        <dbReference type="ARBA" id="ARBA00022842"/>
    </source>
</evidence>
<dbReference type="Pfam" id="PF00533">
    <property type="entry name" value="BRCT"/>
    <property type="match status" value="1"/>
</dbReference>
<reference evidence="11 12" key="1">
    <citation type="submission" date="2018-12" db="EMBL/GenBank/DDBJ databases">
        <authorList>
            <consortium name="Pathogen Informatics"/>
        </authorList>
    </citation>
    <scope>NUCLEOTIDE SEQUENCE [LARGE SCALE GENOMIC DNA]</scope>
    <source>
        <strain evidence="11 12">NCTC11214</strain>
    </source>
</reference>
<dbReference type="GO" id="GO:0006281">
    <property type="term" value="P:DNA repair"/>
    <property type="evidence" value="ECO:0007669"/>
    <property type="project" value="UniProtKB-KW"/>
</dbReference>
<dbReference type="Proteomes" id="UP000281391">
    <property type="component" value="Chromosome"/>
</dbReference>
<keyword evidence="8" id="KW-0520">NAD</keyword>
<keyword evidence="6" id="KW-0862">Zinc</keyword>
<evidence type="ECO:0000259" key="10">
    <source>
        <dbReference type="PROSITE" id="PS50172"/>
    </source>
</evidence>
<dbReference type="Pfam" id="PF03119">
    <property type="entry name" value="DNA_ligase_ZBD"/>
    <property type="match status" value="1"/>
</dbReference>